<comment type="caution">
    <text evidence="3">The sequence shown here is derived from an EMBL/GenBank/DDBJ whole genome shotgun (WGS) entry which is preliminary data.</text>
</comment>
<dbReference type="Pfam" id="PF13505">
    <property type="entry name" value="OMP_b-brl"/>
    <property type="match status" value="1"/>
</dbReference>
<dbReference type="InterPro" id="IPR027385">
    <property type="entry name" value="Beta-barrel_OMP"/>
</dbReference>
<evidence type="ECO:0000313" key="4">
    <source>
        <dbReference type="Proteomes" id="UP000256429"/>
    </source>
</evidence>
<dbReference type="Proteomes" id="UP000256429">
    <property type="component" value="Unassembled WGS sequence"/>
</dbReference>
<organism evidence="3 4">
    <name type="scientific">Lutibacter oceani</name>
    <dbReference type="NCBI Taxonomy" id="1853311"/>
    <lineage>
        <taxon>Bacteria</taxon>
        <taxon>Pseudomonadati</taxon>
        <taxon>Bacteroidota</taxon>
        <taxon>Flavobacteriia</taxon>
        <taxon>Flavobacteriales</taxon>
        <taxon>Flavobacteriaceae</taxon>
        <taxon>Lutibacter</taxon>
    </lineage>
</organism>
<dbReference type="EMBL" id="QTTQ01000010">
    <property type="protein sequence ID" value="REE81870.1"/>
    <property type="molecule type" value="Genomic_DNA"/>
</dbReference>
<sequence length="200" mass="22943">MKLSILVKLIFNDMKKYILSFIIVIFILNFNTINAQSLNQFGLKAGVNFVDIRDKLNDDGVTHVSKTGFYLGAFMEFRKDVNFSIQPEMYYSSNNNKIDEKIGLLHIPVLFKYKLGDKFEVYGGPESQFLLSVKGIDINKDKNYKKFILAVSAGFGFMVSDEFTIDARYNLAISNYIDTGYHNNQKLNFIQVGLAYKFDN</sequence>
<feature type="domain" description="Outer membrane protein beta-barrel" evidence="2">
    <location>
        <begin position="34"/>
        <end position="198"/>
    </location>
</feature>
<evidence type="ECO:0000256" key="1">
    <source>
        <dbReference type="ARBA" id="ARBA00022729"/>
    </source>
</evidence>
<evidence type="ECO:0000313" key="3">
    <source>
        <dbReference type="EMBL" id="REE81870.1"/>
    </source>
</evidence>
<dbReference type="InterPro" id="IPR011250">
    <property type="entry name" value="OMP/PagP_B-barrel"/>
</dbReference>
<protein>
    <submittedName>
        <fullName evidence="3">Outer membrane protein with beta-barrel domain</fullName>
    </submittedName>
</protein>
<dbReference type="SUPFAM" id="SSF56925">
    <property type="entry name" value="OMPA-like"/>
    <property type="match status" value="1"/>
</dbReference>
<dbReference type="AlphaFoldDB" id="A0A3D9RPN4"/>
<gene>
    <name evidence="3" type="ORF">BX611_1410</name>
</gene>
<evidence type="ECO:0000259" key="2">
    <source>
        <dbReference type="Pfam" id="PF13505"/>
    </source>
</evidence>
<dbReference type="Gene3D" id="2.40.160.20">
    <property type="match status" value="1"/>
</dbReference>
<name>A0A3D9RPN4_9FLAO</name>
<keyword evidence="1" id="KW-0732">Signal</keyword>
<proteinExistence type="predicted"/>
<reference evidence="3 4" key="1">
    <citation type="submission" date="2018-08" db="EMBL/GenBank/DDBJ databases">
        <title>Genomic Encyclopedia of Type Strains, Phase III (KMG-III): the genomes of soil and plant-associated and newly described type strains.</title>
        <authorList>
            <person name="Whitman W."/>
        </authorList>
    </citation>
    <scope>NUCLEOTIDE SEQUENCE [LARGE SCALE GENOMIC DNA]</scope>
    <source>
        <strain evidence="3 4">325-5</strain>
    </source>
</reference>
<accession>A0A3D9RPN4</accession>
<keyword evidence="4" id="KW-1185">Reference proteome</keyword>